<keyword evidence="11" id="KW-1185">Reference proteome</keyword>
<dbReference type="InterPro" id="IPR011691">
    <property type="entry name" value="Vesicle_transpt_SFT2"/>
</dbReference>
<keyword evidence="6 8" id="KW-0472">Membrane</keyword>
<comment type="caution">
    <text evidence="10">The sequence shown here is derived from an EMBL/GenBank/DDBJ whole genome shotgun (WGS) entry which is preliminary data.</text>
</comment>
<comment type="similarity">
    <text evidence="7 8">Belongs to the SFT2 family.</text>
</comment>
<evidence type="ECO:0000256" key="4">
    <source>
        <dbReference type="ARBA" id="ARBA00022927"/>
    </source>
</evidence>
<keyword evidence="5 8" id="KW-1133">Transmembrane helix</keyword>
<evidence type="ECO:0000256" key="9">
    <source>
        <dbReference type="SAM" id="MobiDB-lite"/>
    </source>
</evidence>
<evidence type="ECO:0000256" key="2">
    <source>
        <dbReference type="ARBA" id="ARBA00022448"/>
    </source>
</evidence>
<dbReference type="GO" id="GO:0016020">
    <property type="term" value="C:membrane"/>
    <property type="evidence" value="ECO:0007669"/>
    <property type="project" value="UniProtKB-SubCell"/>
</dbReference>
<dbReference type="GeneID" id="40311486"/>
<organism evidence="10 11">
    <name type="scientific">Besnoitia besnoiti</name>
    <name type="common">Apicomplexan protozoan</name>
    <dbReference type="NCBI Taxonomy" id="94643"/>
    <lineage>
        <taxon>Eukaryota</taxon>
        <taxon>Sar</taxon>
        <taxon>Alveolata</taxon>
        <taxon>Apicomplexa</taxon>
        <taxon>Conoidasida</taxon>
        <taxon>Coccidia</taxon>
        <taxon>Eucoccidiorida</taxon>
        <taxon>Eimeriorina</taxon>
        <taxon>Sarcocystidae</taxon>
        <taxon>Besnoitia</taxon>
    </lineage>
</organism>
<feature type="transmembrane region" description="Helical" evidence="8">
    <location>
        <begin position="232"/>
        <end position="253"/>
    </location>
</feature>
<dbReference type="RefSeq" id="XP_029218536.1">
    <property type="nucleotide sequence ID" value="XM_029364953.1"/>
</dbReference>
<name>A0A2A9MG04_BESBE</name>
<evidence type="ECO:0000256" key="6">
    <source>
        <dbReference type="ARBA" id="ARBA00023136"/>
    </source>
</evidence>
<dbReference type="EMBL" id="NWUJ01000006">
    <property type="protein sequence ID" value="PFH34527.1"/>
    <property type="molecule type" value="Genomic_DNA"/>
</dbReference>
<evidence type="ECO:0000313" key="11">
    <source>
        <dbReference type="Proteomes" id="UP000224006"/>
    </source>
</evidence>
<keyword evidence="2 8" id="KW-0813">Transport</keyword>
<proteinExistence type="inferred from homology"/>
<evidence type="ECO:0000256" key="8">
    <source>
        <dbReference type="RuleBase" id="RU363111"/>
    </source>
</evidence>
<gene>
    <name evidence="10" type="ORF">BESB_065590</name>
</gene>
<dbReference type="GO" id="GO:0012505">
    <property type="term" value="C:endomembrane system"/>
    <property type="evidence" value="ECO:0007669"/>
    <property type="project" value="UniProtKB-ARBA"/>
</dbReference>
<dbReference type="PANTHER" id="PTHR23137:SF6">
    <property type="entry name" value="VESICLE TRANSPORT PROTEIN"/>
    <property type="match status" value="1"/>
</dbReference>
<evidence type="ECO:0000256" key="1">
    <source>
        <dbReference type="ARBA" id="ARBA00004141"/>
    </source>
</evidence>
<dbReference type="GO" id="GO:0005737">
    <property type="term" value="C:cytoplasm"/>
    <property type="evidence" value="ECO:0007669"/>
    <property type="project" value="UniProtKB-ARBA"/>
</dbReference>
<dbReference type="GO" id="GO:0015031">
    <property type="term" value="P:protein transport"/>
    <property type="evidence" value="ECO:0007669"/>
    <property type="project" value="UniProtKB-KW"/>
</dbReference>
<keyword evidence="3 8" id="KW-0812">Transmembrane</keyword>
<dbReference type="VEuPathDB" id="ToxoDB:BESB_065590"/>
<dbReference type="InterPro" id="IPR007305">
    <property type="entry name" value="Vesicle_transpt_Got1/SFT2"/>
</dbReference>
<feature type="region of interest" description="Disordered" evidence="9">
    <location>
        <begin position="1"/>
        <end position="42"/>
    </location>
</feature>
<evidence type="ECO:0000256" key="5">
    <source>
        <dbReference type="ARBA" id="ARBA00022989"/>
    </source>
</evidence>
<evidence type="ECO:0000313" key="10">
    <source>
        <dbReference type="EMBL" id="PFH34527.1"/>
    </source>
</evidence>
<dbReference type="Pfam" id="PF04178">
    <property type="entry name" value="Got1"/>
    <property type="match status" value="1"/>
</dbReference>
<dbReference type="GO" id="GO:0016192">
    <property type="term" value="P:vesicle-mediated transport"/>
    <property type="evidence" value="ECO:0007669"/>
    <property type="project" value="InterPro"/>
</dbReference>
<dbReference type="STRING" id="94643.A0A2A9MG04"/>
<comment type="function">
    <text evidence="8">May be involved in fusion of retrograde transport vesicles derived from an endocytic compartment with the Golgi complex.</text>
</comment>
<dbReference type="AlphaFoldDB" id="A0A2A9MG04"/>
<dbReference type="PANTHER" id="PTHR23137">
    <property type="entry name" value="VESICLE TRANSPORT PROTEIN-RELATED"/>
    <property type="match status" value="1"/>
</dbReference>
<feature type="transmembrane region" description="Helical" evidence="8">
    <location>
        <begin position="205"/>
        <end position="226"/>
    </location>
</feature>
<accession>A0A2A9MG04</accession>
<sequence length="269" mass="29404">MPRVNSTPLLPLSHASARQQPFRGSSALPPAGSVPCTCPPTEDFQQGTRAFLPSHLRQQPAEDRGGAPLLPYASYHHGRPSLPRTSLSSSRDMAGRLLFFPRSAPDPSRGAGASALVGAEEEDEEEGSCCFPPLTLTERLLGWLTCFLGGLVISSLALGSFQDLIRGKSTKFAVAYTLGNCVGLLGTAFLVGFRRQMEGMMEKSRLWCSLAFAASIIGTLLCSVFLPVAPLVILCLIVQWLAYIWYSLSYIPYGRESIWWCIRWVSSRF</sequence>
<dbReference type="Proteomes" id="UP000224006">
    <property type="component" value="Chromosome VI"/>
</dbReference>
<reference evidence="10 11" key="1">
    <citation type="submission" date="2017-09" db="EMBL/GenBank/DDBJ databases">
        <title>Genome sequencing of Besnoitia besnoiti strain Bb-Ger1.</title>
        <authorList>
            <person name="Schares G."/>
            <person name="Venepally P."/>
            <person name="Lorenzi H.A."/>
        </authorList>
    </citation>
    <scope>NUCLEOTIDE SEQUENCE [LARGE SCALE GENOMIC DNA]</scope>
    <source>
        <strain evidence="10 11">Bb-Ger1</strain>
    </source>
</reference>
<evidence type="ECO:0000256" key="7">
    <source>
        <dbReference type="ARBA" id="ARBA00025800"/>
    </source>
</evidence>
<comment type="subcellular location">
    <subcellularLocation>
        <location evidence="1 8">Membrane</location>
        <topology evidence="1 8">Multi-pass membrane protein</topology>
    </subcellularLocation>
</comment>
<feature type="transmembrane region" description="Helical" evidence="8">
    <location>
        <begin position="173"/>
        <end position="193"/>
    </location>
</feature>
<dbReference type="OrthoDB" id="73614at2759"/>
<evidence type="ECO:0000256" key="3">
    <source>
        <dbReference type="ARBA" id="ARBA00022692"/>
    </source>
</evidence>
<dbReference type="KEGG" id="bbes:BESB_065590"/>
<keyword evidence="4 8" id="KW-0653">Protein transport</keyword>
<feature type="transmembrane region" description="Helical" evidence="8">
    <location>
        <begin position="140"/>
        <end position="161"/>
    </location>
</feature>
<protein>
    <recommendedName>
        <fullName evidence="8">Vesicle transport protein</fullName>
    </recommendedName>
</protein>